<dbReference type="Pfam" id="PF07731">
    <property type="entry name" value="Cu-oxidase_2"/>
    <property type="match status" value="1"/>
</dbReference>
<dbReference type="STRING" id="1274631.LMTR13_18645"/>
<dbReference type="PANTHER" id="PTHR11709">
    <property type="entry name" value="MULTI-COPPER OXIDASE"/>
    <property type="match status" value="1"/>
</dbReference>
<dbReference type="InterPro" id="IPR008972">
    <property type="entry name" value="Cupredoxin"/>
</dbReference>
<dbReference type="GO" id="GO:0005507">
    <property type="term" value="F:copper ion binding"/>
    <property type="evidence" value="ECO:0007669"/>
    <property type="project" value="InterPro"/>
</dbReference>
<dbReference type="KEGG" id="bic:LMTR13_18645"/>
<dbReference type="PANTHER" id="PTHR11709:SF2">
    <property type="entry name" value="MULTICOPPER OXIDASE LPR1"/>
    <property type="match status" value="1"/>
</dbReference>
<keyword evidence="4" id="KW-1185">Reference proteome</keyword>
<reference evidence="3 4" key="1">
    <citation type="submission" date="2016-07" db="EMBL/GenBank/DDBJ databases">
        <title>Complete genome sequence of Bradyrhizobium icense LMTR 13T, a potential inoculant strain isolated from lima bean (Phaseolus lunatus) in Peru.</title>
        <authorList>
            <person name="Ormeno-Orrillo E."/>
            <person name="Duran D."/>
            <person name="Rogel M.A."/>
            <person name="Rey L."/>
            <person name="Imperial J."/>
            <person name="Ruiz-Argueso T."/>
            <person name="Martinez-Romero E."/>
        </authorList>
    </citation>
    <scope>NUCLEOTIDE SEQUENCE [LARGE SCALE GENOMIC DNA]</scope>
    <source>
        <strain evidence="3 4">LMTR 13</strain>
    </source>
</reference>
<dbReference type="InterPro" id="IPR006311">
    <property type="entry name" value="TAT_signal"/>
</dbReference>
<protein>
    <submittedName>
        <fullName evidence="3">Copper oxidase</fullName>
    </submittedName>
</protein>
<dbReference type="SUPFAM" id="SSF49503">
    <property type="entry name" value="Cupredoxins"/>
    <property type="match status" value="3"/>
</dbReference>
<dbReference type="Gene3D" id="2.60.40.420">
    <property type="entry name" value="Cupredoxins - blue copper proteins"/>
    <property type="match status" value="3"/>
</dbReference>
<evidence type="ECO:0000313" key="3">
    <source>
        <dbReference type="EMBL" id="ANW05677.1"/>
    </source>
</evidence>
<proteinExistence type="predicted"/>
<dbReference type="InterPro" id="IPR045087">
    <property type="entry name" value="Cu-oxidase_fam"/>
</dbReference>
<organism evidence="3 4">
    <name type="scientific">Bradyrhizobium icense</name>
    <dbReference type="NCBI Taxonomy" id="1274631"/>
    <lineage>
        <taxon>Bacteria</taxon>
        <taxon>Pseudomonadati</taxon>
        <taxon>Pseudomonadota</taxon>
        <taxon>Alphaproteobacteria</taxon>
        <taxon>Hyphomicrobiales</taxon>
        <taxon>Nitrobacteraceae</taxon>
        <taxon>Bradyrhizobium</taxon>
    </lineage>
</organism>
<dbReference type="AlphaFoldDB" id="A0A1B1USD8"/>
<name>A0A1B1USD8_9BRAD</name>
<accession>A0A1B1USD8</accession>
<dbReference type="PROSITE" id="PS51318">
    <property type="entry name" value="TAT"/>
    <property type="match status" value="1"/>
</dbReference>
<dbReference type="GO" id="GO:0016491">
    <property type="term" value="F:oxidoreductase activity"/>
    <property type="evidence" value="ECO:0007669"/>
    <property type="project" value="InterPro"/>
</dbReference>
<sequence length="436" mass="46537">MASPKFPLNRRELMTGLGAAALAPIWPVSGTAQGRPPLTLQATPETLALRPGGAAAPVWSLQGPDLIFKRGETAQIAFANELPVPVVLNWRGIDGIPADAPLTARSALASGGKATLQLPLRHAGTFLCDSGLLGDLQALPTRARPLIVRETEPVAVGRDEVLLIEDWQARPDGTAMPPGIDPKDTVSLHTINGRTSFELSGQTNERIRLRIISGCQRSVIAVKLEGLDVRVMAIDSQPSEPFLARNGALVLAPGGRVDAFIDLTAPAGTTNAILLHDGKEARPIGKLIVSSEPPVRAAPLPPAPPLPSNGLPERLDLKGATRIDVVLGGPSADWVTPANFVLSAPPAFRARKGRTVVLALTNRAAVATVFHLHGHHFRLLDRLDDGWKPFWLDTLAIEPGQTQRIAFAAEHAGRWLVESVAADWAAPRLVRWYAVE</sequence>
<feature type="domain" description="Plastocyanin-like" evidence="1">
    <location>
        <begin position="185"/>
        <end position="266"/>
    </location>
</feature>
<gene>
    <name evidence="3" type="ORF">LMTR13_18645</name>
</gene>
<evidence type="ECO:0000259" key="2">
    <source>
        <dbReference type="Pfam" id="PF07731"/>
    </source>
</evidence>
<dbReference type="Pfam" id="PF00394">
    <property type="entry name" value="Cu-oxidase"/>
    <property type="match status" value="1"/>
</dbReference>
<evidence type="ECO:0000313" key="4">
    <source>
        <dbReference type="Proteomes" id="UP000092839"/>
    </source>
</evidence>
<dbReference type="InterPro" id="IPR011706">
    <property type="entry name" value="Cu-oxidase_C"/>
</dbReference>
<evidence type="ECO:0000259" key="1">
    <source>
        <dbReference type="Pfam" id="PF00394"/>
    </source>
</evidence>
<dbReference type="InterPro" id="IPR001117">
    <property type="entry name" value="Cu-oxidase_2nd"/>
</dbReference>
<dbReference type="Proteomes" id="UP000092839">
    <property type="component" value="Chromosome"/>
</dbReference>
<dbReference type="EMBL" id="CP016428">
    <property type="protein sequence ID" value="ANW05677.1"/>
    <property type="molecule type" value="Genomic_DNA"/>
</dbReference>
<feature type="domain" description="Plastocyanin-like" evidence="2">
    <location>
        <begin position="330"/>
        <end position="433"/>
    </location>
</feature>